<feature type="compositionally biased region" description="Basic residues" evidence="1">
    <location>
        <begin position="120"/>
        <end position="136"/>
    </location>
</feature>
<protein>
    <submittedName>
        <fullName evidence="3">Uncharacterized protein</fullName>
    </submittedName>
</protein>
<evidence type="ECO:0000256" key="2">
    <source>
        <dbReference type="SAM" id="Phobius"/>
    </source>
</evidence>
<evidence type="ECO:0000313" key="3">
    <source>
        <dbReference type="EMBL" id="MBK9297994.1"/>
    </source>
</evidence>
<name>A0A936NFK5_9ACTN</name>
<evidence type="ECO:0000256" key="1">
    <source>
        <dbReference type="SAM" id="MobiDB-lite"/>
    </source>
</evidence>
<keyword evidence="2" id="KW-0472">Membrane</keyword>
<organism evidence="3 4">
    <name type="scientific">Candidatus Neomicrothrix subdominans</name>
    <dbReference type="NCBI Taxonomy" id="2954438"/>
    <lineage>
        <taxon>Bacteria</taxon>
        <taxon>Bacillati</taxon>
        <taxon>Actinomycetota</taxon>
        <taxon>Acidimicrobiia</taxon>
        <taxon>Acidimicrobiales</taxon>
        <taxon>Microthrixaceae</taxon>
        <taxon>Candidatus Neomicrothrix</taxon>
    </lineage>
</organism>
<sequence length="332" mass="33756">MTAVGGATGPSTAALSHTGVRRVAAEAAASNIGTWMQNVTLIALANQLAHSGAFVGLVSFAQLGPMLLASRSAGCWPIASTAATSSWPGPPCRAALSVVLAHRRLERQSAALSAGADRAGHRHGQRPQSPRQRRRSSPPGGPPGPVGAIAINSAAMNGSRVLGPLLAALVSSLGTGWIFMINTGSLRVRHRRSQAAKGGVCASRTDGAVGPMGPLPRGLDTAGRSGAPAVLGVVSLFSLCSLVFITSCPAWPRTSWASPGSAFYRLFAAFGLGRPAAAPSLLGTVLGGPGRCTGAALRPARHQSRSAAFAFTPTRWPPTSLSLRSASSASPW</sequence>
<gene>
    <name evidence="3" type="ORF">IPN02_14400</name>
</gene>
<evidence type="ECO:0000313" key="4">
    <source>
        <dbReference type="Proteomes" id="UP000727993"/>
    </source>
</evidence>
<dbReference type="AlphaFoldDB" id="A0A936NFK5"/>
<keyword evidence="2" id="KW-0812">Transmembrane</keyword>
<accession>A0A936NFK5</accession>
<keyword evidence="2" id="KW-1133">Transmembrane helix</keyword>
<feature type="transmembrane region" description="Helical" evidence="2">
    <location>
        <begin position="161"/>
        <end position="182"/>
    </location>
</feature>
<comment type="caution">
    <text evidence="3">The sequence shown here is derived from an EMBL/GenBank/DDBJ whole genome shotgun (WGS) entry which is preliminary data.</text>
</comment>
<feature type="region of interest" description="Disordered" evidence="1">
    <location>
        <begin position="110"/>
        <end position="149"/>
    </location>
</feature>
<feature type="transmembrane region" description="Helical" evidence="2">
    <location>
        <begin position="226"/>
        <end position="245"/>
    </location>
</feature>
<dbReference type="Proteomes" id="UP000727993">
    <property type="component" value="Unassembled WGS sequence"/>
</dbReference>
<proteinExistence type="predicted"/>
<reference evidence="3 4" key="1">
    <citation type="submission" date="2020-10" db="EMBL/GenBank/DDBJ databases">
        <title>Connecting structure to function with the recovery of over 1000 high-quality activated sludge metagenome-assembled genomes encoding full-length rRNA genes using long-read sequencing.</title>
        <authorList>
            <person name="Singleton C.M."/>
            <person name="Petriglieri F."/>
            <person name="Kristensen J.M."/>
            <person name="Kirkegaard R.H."/>
            <person name="Michaelsen T.Y."/>
            <person name="Andersen M.H."/>
            <person name="Karst S.M."/>
            <person name="Dueholm M.S."/>
            <person name="Nielsen P.H."/>
            <person name="Albertsen M."/>
        </authorList>
    </citation>
    <scope>NUCLEOTIDE SEQUENCE [LARGE SCALE GENOMIC DNA]</scope>
    <source>
        <strain evidence="3">Lyne_18-Q3-R50-59_MAXAC.006</strain>
    </source>
</reference>
<dbReference type="EMBL" id="JADJZA010000008">
    <property type="protein sequence ID" value="MBK9297994.1"/>
    <property type="molecule type" value="Genomic_DNA"/>
</dbReference>